<feature type="compositionally biased region" description="Polar residues" evidence="10">
    <location>
        <begin position="186"/>
        <end position="199"/>
    </location>
</feature>
<feature type="compositionally biased region" description="Low complexity" evidence="10">
    <location>
        <begin position="20"/>
        <end position="29"/>
    </location>
</feature>
<evidence type="ECO:0000256" key="5">
    <source>
        <dbReference type="ARBA" id="ARBA00022737"/>
    </source>
</evidence>
<dbReference type="FunFam" id="2.10.110.10:FF:000020">
    <property type="entry name" value="PDZ and LIM domain protein 5"/>
    <property type="match status" value="1"/>
</dbReference>
<keyword evidence="4 9" id="KW-0479">Metal-binding</keyword>
<evidence type="ECO:0000313" key="13">
    <source>
        <dbReference type="Proteomes" id="UP000789759"/>
    </source>
</evidence>
<dbReference type="InterPro" id="IPR050604">
    <property type="entry name" value="PDZ-LIM_domain"/>
</dbReference>
<feature type="compositionally biased region" description="Low complexity" evidence="10">
    <location>
        <begin position="48"/>
        <end position="70"/>
    </location>
</feature>
<evidence type="ECO:0000256" key="2">
    <source>
        <dbReference type="ARBA" id="ARBA00004496"/>
    </source>
</evidence>
<comment type="caution">
    <text evidence="12">The sequence shown here is derived from an EMBL/GenBank/DDBJ whole genome shotgun (WGS) entry which is preliminary data.</text>
</comment>
<dbReference type="PANTHER" id="PTHR24214:SF38">
    <property type="entry name" value="PDZ AND LIM DOMAIN PROTEIN ZASP-RELATED"/>
    <property type="match status" value="1"/>
</dbReference>
<evidence type="ECO:0000256" key="6">
    <source>
        <dbReference type="ARBA" id="ARBA00022833"/>
    </source>
</evidence>
<feature type="region of interest" description="Disordered" evidence="10">
    <location>
        <begin position="128"/>
        <end position="156"/>
    </location>
</feature>
<dbReference type="GO" id="GO:0030036">
    <property type="term" value="P:actin cytoskeleton organization"/>
    <property type="evidence" value="ECO:0007669"/>
    <property type="project" value="TreeGrafter"/>
</dbReference>
<keyword evidence="8 9" id="KW-0440">LIM domain</keyword>
<dbReference type="Gene3D" id="2.10.110.10">
    <property type="entry name" value="Cysteine Rich Protein"/>
    <property type="match status" value="3"/>
</dbReference>
<evidence type="ECO:0000256" key="4">
    <source>
        <dbReference type="ARBA" id="ARBA00022723"/>
    </source>
</evidence>
<comment type="subcellular location">
    <subcellularLocation>
        <location evidence="1">Cell junction</location>
    </subcellularLocation>
    <subcellularLocation>
        <location evidence="2">Cytoplasm</location>
    </subcellularLocation>
</comment>
<dbReference type="Pfam" id="PF00412">
    <property type="entry name" value="LIM"/>
    <property type="match status" value="3"/>
</dbReference>
<dbReference type="EMBL" id="CAJVQA010000708">
    <property type="protein sequence ID" value="CAG8487211.1"/>
    <property type="molecule type" value="Genomic_DNA"/>
</dbReference>
<evidence type="ECO:0000256" key="9">
    <source>
        <dbReference type="PROSITE-ProRule" id="PRU00125"/>
    </source>
</evidence>
<sequence length="397" mass="44195">MSYLTKDQLASINVPPNSPLSPSSSGSSPLSPPEERKIGVVRGPRSPPLSNHNSLINSHINNNNENSVESTKTVKPTDTIPELTQKPSTQTSSITSSAESSHSNKTEKKTQYRNIDDIVNDLSYPLESKLSLKPNNSSVNPEDANTKKTNPIANISNYKDAQGDYVLSAALKSNNKSDSPGPYNESPITTNEPSVTPSEKNIPITQERRNSRPISLTSSLDCAGCGKAIIGRVLAAMGKKWHPEHFNCKHCGITLEYVAFFEKDGYPYCHLDYHELFSPKCGHCGNTIEGPFINALGKSWHQGHFFCRECGNPFEAGGFMVHDGFPYCEKDWIKKFAPKCKGCQEPIRGEFTNALDGMWHRECFVCKVCRMPFNSSYYYIHEGNPYCETHYREKLSN</sequence>
<keyword evidence="3" id="KW-0963">Cytoplasm</keyword>
<feature type="region of interest" description="Disordered" evidence="10">
    <location>
        <begin position="1"/>
        <end position="114"/>
    </location>
</feature>
<dbReference type="AlphaFoldDB" id="A0A9N8WEN5"/>
<dbReference type="Proteomes" id="UP000789759">
    <property type="component" value="Unassembled WGS sequence"/>
</dbReference>
<dbReference type="FunFam" id="2.10.110.10:FF:000008">
    <property type="entry name" value="Paxillin isoform 1"/>
    <property type="match status" value="1"/>
</dbReference>
<protein>
    <submittedName>
        <fullName evidence="12">8444_t:CDS:1</fullName>
    </submittedName>
</protein>
<dbReference type="GO" id="GO:0046872">
    <property type="term" value="F:metal ion binding"/>
    <property type="evidence" value="ECO:0007669"/>
    <property type="project" value="UniProtKB-KW"/>
</dbReference>
<dbReference type="PROSITE" id="PS00478">
    <property type="entry name" value="LIM_DOMAIN_1"/>
    <property type="match status" value="1"/>
</dbReference>
<feature type="region of interest" description="Disordered" evidence="10">
    <location>
        <begin position="172"/>
        <end position="212"/>
    </location>
</feature>
<name>A0A9N8WEN5_9GLOM</name>
<feature type="compositionally biased region" description="Low complexity" evidence="10">
    <location>
        <begin position="88"/>
        <end position="101"/>
    </location>
</feature>
<evidence type="ECO:0000256" key="10">
    <source>
        <dbReference type="SAM" id="MobiDB-lite"/>
    </source>
</evidence>
<evidence type="ECO:0000256" key="3">
    <source>
        <dbReference type="ARBA" id="ARBA00022490"/>
    </source>
</evidence>
<dbReference type="SMART" id="SM00132">
    <property type="entry name" value="LIM"/>
    <property type="match status" value="3"/>
</dbReference>
<evidence type="ECO:0000256" key="1">
    <source>
        <dbReference type="ARBA" id="ARBA00004282"/>
    </source>
</evidence>
<dbReference type="OrthoDB" id="15567at2759"/>
<evidence type="ECO:0000256" key="7">
    <source>
        <dbReference type="ARBA" id="ARBA00022949"/>
    </source>
</evidence>
<keyword evidence="7" id="KW-0965">Cell junction</keyword>
<dbReference type="GO" id="GO:0031941">
    <property type="term" value="C:filamentous actin"/>
    <property type="evidence" value="ECO:0007669"/>
    <property type="project" value="TreeGrafter"/>
</dbReference>
<keyword evidence="13" id="KW-1185">Reference proteome</keyword>
<feature type="domain" description="LIM zinc-binding" evidence="11">
    <location>
        <begin position="338"/>
        <end position="397"/>
    </location>
</feature>
<evidence type="ECO:0000313" key="12">
    <source>
        <dbReference type="EMBL" id="CAG8487211.1"/>
    </source>
</evidence>
<dbReference type="GO" id="GO:0003779">
    <property type="term" value="F:actin binding"/>
    <property type="evidence" value="ECO:0007669"/>
    <property type="project" value="TreeGrafter"/>
</dbReference>
<gene>
    <name evidence="12" type="ORF">CPELLU_LOCUS1800</name>
</gene>
<dbReference type="PROSITE" id="PS50023">
    <property type="entry name" value="LIM_DOMAIN_2"/>
    <property type="match status" value="2"/>
</dbReference>
<keyword evidence="6 9" id="KW-0862">Zinc</keyword>
<accession>A0A9N8WEN5</accession>
<feature type="compositionally biased region" description="Polar residues" evidence="10">
    <location>
        <begin position="147"/>
        <end position="156"/>
    </location>
</feature>
<reference evidence="12" key="1">
    <citation type="submission" date="2021-06" db="EMBL/GenBank/DDBJ databases">
        <authorList>
            <person name="Kallberg Y."/>
            <person name="Tangrot J."/>
            <person name="Rosling A."/>
        </authorList>
    </citation>
    <scope>NUCLEOTIDE SEQUENCE</scope>
    <source>
        <strain evidence="12">FL966</strain>
    </source>
</reference>
<dbReference type="PANTHER" id="PTHR24214">
    <property type="entry name" value="PDZ AND LIM DOMAIN PROTEIN ZASP"/>
    <property type="match status" value="1"/>
</dbReference>
<organism evidence="12 13">
    <name type="scientific">Cetraspora pellucida</name>
    <dbReference type="NCBI Taxonomy" id="1433469"/>
    <lineage>
        <taxon>Eukaryota</taxon>
        <taxon>Fungi</taxon>
        <taxon>Fungi incertae sedis</taxon>
        <taxon>Mucoromycota</taxon>
        <taxon>Glomeromycotina</taxon>
        <taxon>Glomeromycetes</taxon>
        <taxon>Diversisporales</taxon>
        <taxon>Gigasporaceae</taxon>
        <taxon>Cetraspora</taxon>
    </lineage>
</organism>
<feature type="compositionally biased region" description="Basic and acidic residues" evidence="10">
    <location>
        <begin position="102"/>
        <end position="114"/>
    </location>
</feature>
<dbReference type="GO" id="GO:0005737">
    <property type="term" value="C:cytoplasm"/>
    <property type="evidence" value="ECO:0007669"/>
    <property type="project" value="UniProtKB-SubCell"/>
</dbReference>
<feature type="domain" description="LIM zinc-binding" evidence="11">
    <location>
        <begin position="220"/>
        <end position="279"/>
    </location>
</feature>
<evidence type="ECO:0000256" key="8">
    <source>
        <dbReference type="ARBA" id="ARBA00023038"/>
    </source>
</evidence>
<dbReference type="GO" id="GO:0001725">
    <property type="term" value="C:stress fiber"/>
    <property type="evidence" value="ECO:0007669"/>
    <property type="project" value="TreeGrafter"/>
</dbReference>
<dbReference type="InterPro" id="IPR001781">
    <property type="entry name" value="Znf_LIM"/>
</dbReference>
<evidence type="ECO:0000259" key="11">
    <source>
        <dbReference type="PROSITE" id="PS50023"/>
    </source>
</evidence>
<proteinExistence type="predicted"/>
<dbReference type="GO" id="GO:0051371">
    <property type="term" value="F:muscle alpha-actinin binding"/>
    <property type="evidence" value="ECO:0007669"/>
    <property type="project" value="TreeGrafter"/>
</dbReference>
<keyword evidence="5" id="KW-0677">Repeat</keyword>
<dbReference type="SUPFAM" id="SSF57716">
    <property type="entry name" value="Glucocorticoid receptor-like (DNA-binding domain)"/>
    <property type="match status" value="4"/>
</dbReference>